<keyword evidence="3" id="KW-1185">Reference proteome</keyword>
<evidence type="ECO:0000313" key="2">
    <source>
        <dbReference type="EMBL" id="SCY73034.1"/>
    </source>
</evidence>
<dbReference type="OrthoDB" id="5518730at2"/>
<evidence type="ECO:0000313" key="3">
    <source>
        <dbReference type="Proteomes" id="UP000198870"/>
    </source>
</evidence>
<feature type="compositionally biased region" description="Low complexity" evidence="1">
    <location>
        <begin position="8"/>
        <end position="22"/>
    </location>
</feature>
<feature type="compositionally biased region" description="Polar residues" evidence="1">
    <location>
        <begin position="33"/>
        <end position="43"/>
    </location>
</feature>
<reference evidence="2 3" key="1">
    <citation type="submission" date="2016-10" db="EMBL/GenBank/DDBJ databases">
        <authorList>
            <person name="de Groot N.N."/>
        </authorList>
    </citation>
    <scope>NUCLEOTIDE SEQUENCE [LARGE SCALE GENOMIC DNA]</scope>
    <source>
        <strain evidence="2 3">AA1</strain>
    </source>
</reference>
<protein>
    <submittedName>
        <fullName evidence="2">Uncharacterized protein</fullName>
    </submittedName>
</protein>
<sequence>MKLNTINPAGPTAPGSPAAGAAKPREGAPSFGQMLNQATQGQAGPSEGLAAQASGAAAAPAPLGEIRAVMPPVISAAAPSPTAERTVALLNLLEDYSQKMEASEVPLKEVESLVGEMGSLATELAASLGDEPDPRVRELAEQSAALAGIEAVKFRRGDYI</sequence>
<dbReference type="Proteomes" id="UP000198870">
    <property type="component" value="Unassembled WGS sequence"/>
</dbReference>
<accession>A0A1G5IAL2</accession>
<proteinExistence type="predicted"/>
<evidence type="ECO:0000256" key="1">
    <source>
        <dbReference type="SAM" id="MobiDB-lite"/>
    </source>
</evidence>
<dbReference type="RefSeq" id="WP_092213584.1">
    <property type="nucleotide sequence ID" value="NZ_FMUX01000018.1"/>
</dbReference>
<feature type="region of interest" description="Disordered" evidence="1">
    <location>
        <begin position="1"/>
        <end position="57"/>
    </location>
</feature>
<name>A0A1G5IAL2_9BACT</name>
<dbReference type="AlphaFoldDB" id="A0A1G5IAL2"/>
<dbReference type="EMBL" id="FMUX01000018">
    <property type="protein sequence ID" value="SCY73034.1"/>
    <property type="molecule type" value="Genomic_DNA"/>
</dbReference>
<organism evidence="2 3">
    <name type="scientific">Desulfoluna spongiiphila</name>
    <dbReference type="NCBI Taxonomy" id="419481"/>
    <lineage>
        <taxon>Bacteria</taxon>
        <taxon>Pseudomonadati</taxon>
        <taxon>Thermodesulfobacteriota</taxon>
        <taxon>Desulfobacteria</taxon>
        <taxon>Desulfobacterales</taxon>
        <taxon>Desulfolunaceae</taxon>
        <taxon>Desulfoluna</taxon>
    </lineage>
</organism>
<feature type="compositionally biased region" description="Low complexity" evidence="1">
    <location>
        <begin position="46"/>
        <end position="57"/>
    </location>
</feature>
<gene>
    <name evidence="2" type="ORF">SAMN05216233_118119</name>
</gene>